<dbReference type="SUPFAM" id="SSF56176">
    <property type="entry name" value="FAD-binding/transporter-associated domain-like"/>
    <property type="match status" value="1"/>
</dbReference>
<name>A0A139IHF5_9PEZI</name>
<dbReference type="STRING" id="113226.A0A139IHF5"/>
<evidence type="ECO:0000313" key="2">
    <source>
        <dbReference type="Proteomes" id="UP000073492"/>
    </source>
</evidence>
<dbReference type="OrthoDB" id="2151789at2759"/>
<dbReference type="InterPro" id="IPR036318">
    <property type="entry name" value="FAD-bd_PCMH-like_sf"/>
</dbReference>
<proteinExistence type="predicted"/>
<dbReference type="Gene3D" id="3.30.465.10">
    <property type="match status" value="1"/>
</dbReference>
<evidence type="ECO:0000313" key="1">
    <source>
        <dbReference type="EMBL" id="KXT14138.1"/>
    </source>
</evidence>
<dbReference type="InterPro" id="IPR016169">
    <property type="entry name" value="FAD-bd_PCMH_sub2"/>
</dbReference>
<dbReference type="EMBL" id="LFZO01000093">
    <property type="protein sequence ID" value="KXT14138.1"/>
    <property type="molecule type" value="Genomic_DNA"/>
</dbReference>
<organism evidence="1 2">
    <name type="scientific">Pseudocercospora musae</name>
    <dbReference type="NCBI Taxonomy" id="113226"/>
    <lineage>
        <taxon>Eukaryota</taxon>
        <taxon>Fungi</taxon>
        <taxon>Dikarya</taxon>
        <taxon>Ascomycota</taxon>
        <taxon>Pezizomycotina</taxon>
        <taxon>Dothideomycetes</taxon>
        <taxon>Dothideomycetidae</taxon>
        <taxon>Mycosphaerellales</taxon>
        <taxon>Mycosphaerellaceae</taxon>
        <taxon>Pseudocercospora</taxon>
    </lineage>
</organism>
<dbReference type="Proteomes" id="UP000073492">
    <property type="component" value="Unassembled WGS sequence"/>
</dbReference>
<accession>A0A139IHF5</accession>
<dbReference type="AlphaFoldDB" id="A0A139IHF5"/>
<reference evidence="1 2" key="1">
    <citation type="submission" date="2015-07" db="EMBL/GenBank/DDBJ databases">
        <title>Comparative genomics of the Sigatoka disease complex on banana suggests a link between parallel evolutionary changes in Pseudocercospora fijiensis and Pseudocercospora eumusae and increased virulence on the banana host.</title>
        <authorList>
            <person name="Chang T.-C."/>
            <person name="Salvucci A."/>
            <person name="Crous P.W."/>
            <person name="Stergiopoulos I."/>
        </authorList>
    </citation>
    <scope>NUCLEOTIDE SEQUENCE [LARGE SCALE GENOMIC DNA]</scope>
    <source>
        <strain evidence="1 2">CBS 116634</strain>
    </source>
</reference>
<comment type="caution">
    <text evidence="1">The sequence shown here is derived from an EMBL/GenBank/DDBJ whole genome shotgun (WGS) entry which is preliminary data.</text>
</comment>
<protein>
    <submittedName>
        <fullName evidence="1">Uncharacterized protein</fullName>
    </submittedName>
</protein>
<gene>
    <name evidence="1" type="ORF">AC579_104</name>
</gene>
<keyword evidence="2" id="KW-1185">Reference proteome</keyword>
<sequence length="123" mass="13694">MYSNIRGEYEQDLSALHDKQIVKLDIETTTACEDLYARYPQFLAYDSVGPSAIKIALNATIYASTNTEYWNKENSDHRSACTFMPANAEDVADAVRIPTRYSHVPFALKGGSHNHAPGFKCCA</sequence>
<dbReference type="GO" id="GO:0050660">
    <property type="term" value="F:flavin adenine dinucleotide binding"/>
    <property type="evidence" value="ECO:0007669"/>
    <property type="project" value="InterPro"/>
</dbReference>